<dbReference type="EMBL" id="ON932078">
    <property type="protein sequence ID" value="UYA98634.1"/>
    <property type="molecule type" value="Genomic_DNA"/>
</dbReference>
<keyword evidence="3" id="KW-1185">Reference proteome</keyword>
<evidence type="ECO:0000256" key="1">
    <source>
        <dbReference type="SAM" id="MobiDB-lite"/>
    </source>
</evidence>
<organism evidence="2 3">
    <name type="scientific">Xanthomonas phage vB_Xar_IVIA-DoCa4</name>
    <dbReference type="NCBI Taxonomy" id="2975531"/>
    <lineage>
        <taxon>Viruses</taxon>
        <taxon>Duplodnaviria</taxon>
        <taxon>Heunggongvirae</taxon>
        <taxon>Uroviricota</taxon>
        <taxon>Caudoviricetes</taxon>
        <taxon>Autographivirales</taxon>
        <taxon>Autonotataviridae</taxon>
        <taxon>Gujervirinae</taxon>
        <taxon>Pradovirus</taxon>
        <taxon>Pradovirus IVIADoCa4</taxon>
    </lineage>
</organism>
<dbReference type="Proteomes" id="UP001164571">
    <property type="component" value="Segment"/>
</dbReference>
<feature type="region of interest" description="Disordered" evidence="1">
    <location>
        <begin position="21"/>
        <end position="41"/>
    </location>
</feature>
<gene>
    <name evidence="2" type="ORF">IVIADoCa4_14</name>
</gene>
<accession>A0A9X9NYP8</accession>
<protein>
    <submittedName>
        <fullName evidence="2">Uncharacterized protein</fullName>
    </submittedName>
</protein>
<name>A0A9X9NYP8_9CAUD</name>
<reference evidence="2" key="1">
    <citation type="submission" date="2022-07" db="EMBL/GenBank/DDBJ databases">
        <title>Comparative analysis of new lytic phages for the biological control of phytopathogenic Xanthomonas spp.</title>
        <authorList>
            <person name="Domingo-Calap M.L."/>
            <person name="Bernabeu-Gimeno M."/>
            <person name="Aure C.M."/>
            <person name="Marco-Noales E."/>
            <person name="Domingo-Calap P."/>
        </authorList>
    </citation>
    <scope>NUCLEOTIDE SEQUENCE</scope>
</reference>
<evidence type="ECO:0000313" key="3">
    <source>
        <dbReference type="Proteomes" id="UP001164571"/>
    </source>
</evidence>
<evidence type="ECO:0000313" key="2">
    <source>
        <dbReference type="EMBL" id="UYA98634.1"/>
    </source>
</evidence>
<sequence>MGFLDKIKGAAKYIKDKVVNAIKPQHDDDDTPPPAPDTSRYRHVSVPLIPIENPMLRKMLGRDYMCGPGQTRNVGNNAMKAAADAMGANNKERRRLRTKIKRRAAELRAGAALNPNVRNALAGAQ</sequence>
<proteinExistence type="predicted"/>